<dbReference type="EMBL" id="JAHHGZ010000066">
    <property type="protein sequence ID" value="MBW4672183.1"/>
    <property type="molecule type" value="Genomic_DNA"/>
</dbReference>
<accession>A0A951QUI9</accession>
<comment type="caution">
    <text evidence="1">The sequence shown here is derived from an EMBL/GenBank/DDBJ whole genome shotgun (WGS) entry which is preliminary data.</text>
</comment>
<name>A0A951QUI9_9CYAN</name>
<sequence>MRSQDAALTRRSLEGTRSDRRFLQEYRMVDFVEVISRKLGRLASLTQ</sequence>
<proteinExistence type="predicted"/>
<reference evidence="1" key="2">
    <citation type="journal article" date="2022" name="Microbiol. Resour. Announc.">
        <title>Metagenome Sequencing to Explore Phylogenomics of Terrestrial Cyanobacteria.</title>
        <authorList>
            <person name="Ward R.D."/>
            <person name="Stajich J.E."/>
            <person name="Johansen J.R."/>
            <person name="Huntemann M."/>
            <person name="Clum A."/>
            <person name="Foster B."/>
            <person name="Foster B."/>
            <person name="Roux S."/>
            <person name="Palaniappan K."/>
            <person name="Varghese N."/>
            <person name="Mukherjee S."/>
            <person name="Reddy T.B.K."/>
            <person name="Daum C."/>
            <person name="Copeland A."/>
            <person name="Chen I.A."/>
            <person name="Ivanova N.N."/>
            <person name="Kyrpides N.C."/>
            <person name="Shapiro N."/>
            <person name="Eloe-Fadrosh E.A."/>
            <person name="Pietrasiak N."/>
        </authorList>
    </citation>
    <scope>NUCLEOTIDE SEQUENCE</scope>
    <source>
        <strain evidence="1">GSE-NOS-MK-12-04C</strain>
    </source>
</reference>
<evidence type="ECO:0000313" key="2">
    <source>
        <dbReference type="Proteomes" id="UP000729701"/>
    </source>
</evidence>
<dbReference type="AlphaFoldDB" id="A0A951QUI9"/>
<organism evidence="1 2">
    <name type="scientific">Cyanomargarita calcarea GSE-NOS-MK-12-04C</name>
    <dbReference type="NCBI Taxonomy" id="2839659"/>
    <lineage>
        <taxon>Bacteria</taxon>
        <taxon>Bacillati</taxon>
        <taxon>Cyanobacteriota</taxon>
        <taxon>Cyanophyceae</taxon>
        <taxon>Nostocales</taxon>
        <taxon>Cyanomargaritaceae</taxon>
        <taxon>Cyanomargarita</taxon>
    </lineage>
</organism>
<gene>
    <name evidence="1" type="ORF">KME60_33365</name>
</gene>
<protein>
    <submittedName>
        <fullName evidence="1">Uncharacterized protein</fullName>
    </submittedName>
</protein>
<dbReference type="Proteomes" id="UP000729701">
    <property type="component" value="Unassembled WGS sequence"/>
</dbReference>
<evidence type="ECO:0000313" key="1">
    <source>
        <dbReference type="EMBL" id="MBW4672183.1"/>
    </source>
</evidence>
<reference evidence="1" key="1">
    <citation type="submission" date="2021-05" db="EMBL/GenBank/DDBJ databases">
        <authorList>
            <person name="Pietrasiak N."/>
            <person name="Ward R."/>
            <person name="Stajich J.E."/>
            <person name="Kurbessoian T."/>
        </authorList>
    </citation>
    <scope>NUCLEOTIDE SEQUENCE</scope>
    <source>
        <strain evidence="1">GSE-NOS-MK-12-04C</strain>
    </source>
</reference>